<evidence type="ECO:0000256" key="3">
    <source>
        <dbReference type="ARBA" id="ARBA00022989"/>
    </source>
</evidence>
<dbReference type="GO" id="GO:0016020">
    <property type="term" value="C:membrane"/>
    <property type="evidence" value="ECO:0007669"/>
    <property type="project" value="GOC"/>
</dbReference>
<evidence type="ECO:0000256" key="5">
    <source>
        <dbReference type="ARBA" id="ARBA00023098"/>
    </source>
</evidence>
<dbReference type="InterPro" id="IPR006694">
    <property type="entry name" value="Fatty_acid_hydroxylase"/>
</dbReference>
<keyword evidence="3 7" id="KW-1133">Transmembrane helix</keyword>
<feature type="transmembrane region" description="Helical" evidence="7">
    <location>
        <begin position="150"/>
        <end position="166"/>
    </location>
</feature>
<dbReference type="PANTHER" id="PTHR21624:SF1">
    <property type="entry name" value="ALKYLGLYCEROL MONOOXYGENASE"/>
    <property type="match status" value="1"/>
</dbReference>
<dbReference type="PANTHER" id="PTHR21624">
    <property type="entry name" value="STEROL DESATURASE-RELATED PROTEIN"/>
    <property type="match status" value="1"/>
</dbReference>
<protein>
    <submittedName>
        <fullName evidence="9">Sterol desaturase family protein</fullName>
    </submittedName>
</protein>
<reference evidence="9 10" key="2">
    <citation type="submission" date="2020-02" db="EMBL/GenBank/DDBJ databases">
        <title>Erythrobacter dongmakensis sp. nov., isolated from a tidal mudflat.</title>
        <authorList>
            <person name="Kim I.S."/>
        </authorList>
    </citation>
    <scope>NUCLEOTIDE SEQUENCE [LARGE SCALE GENOMIC DNA]</scope>
    <source>
        <strain evidence="9 10">GH3-10</strain>
    </source>
</reference>
<keyword evidence="2 7" id="KW-0812">Transmembrane</keyword>
<dbReference type="GO" id="GO:0006643">
    <property type="term" value="P:membrane lipid metabolic process"/>
    <property type="evidence" value="ECO:0007669"/>
    <property type="project" value="TreeGrafter"/>
</dbReference>
<gene>
    <name evidence="9" type="ORF">GRF63_12630</name>
</gene>
<evidence type="ECO:0000256" key="2">
    <source>
        <dbReference type="ARBA" id="ARBA00022692"/>
    </source>
</evidence>
<comment type="caution">
    <text evidence="9">The sequence shown here is derived from an EMBL/GenBank/DDBJ whole genome shotgun (WGS) entry which is preliminary data.</text>
</comment>
<dbReference type="AlphaFoldDB" id="A0A844XGH1"/>
<keyword evidence="10" id="KW-1185">Reference proteome</keyword>
<feature type="domain" description="Fatty acid hydroxylase" evidence="8">
    <location>
        <begin position="82"/>
        <end position="216"/>
    </location>
</feature>
<evidence type="ECO:0000256" key="7">
    <source>
        <dbReference type="SAM" id="Phobius"/>
    </source>
</evidence>
<accession>A0A844XGH1</accession>
<proteinExistence type="predicted"/>
<dbReference type="GO" id="GO:0012505">
    <property type="term" value="C:endomembrane system"/>
    <property type="evidence" value="ECO:0007669"/>
    <property type="project" value="UniProtKB-SubCell"/>
</dbReference>
<name>A0A844XGH1_9SPHN</name>
<evidence type="ECO:0000256" key="1">
    <source>
        <dbReference type="ARBA" id="ARBA00004127"/>
    </source>
</evidence>
<evidence type="ECO:0000313" key="10">
    <source>
        <dbReference type="Proteomes" id="UP000461409"/>
    </source>
</evidence>
<feature type="transmembrane region" description="Helical" evidence="7">
    <location>
        <begin position="6"/>
        <end position="23"/>
    </location>
</feature>
<keyword evidence="6 7" id="KW-0472">Membrane</keyword>
<keyword evidence="5" id="KW-0443">Lipid metabolism</keyword>
<dbReference type="InterPro" id="IPR051689">
    <property type="entry name" value="Sterol_desaturase/TMEM195"/>
</dbReference>
<dbReference type="EMBL" id="WUBR01000003">
    <property type="protein sequence ID" value="MWV28752.1"/>
    <property type="molecule type" value="Genomic_DNA"/>
</dbReference>
<keyword evidence="4" id="KW-0560">Oxidoreductase</keyword>
<dbReference type="GO" id="GO:0050479">
    <property type="term" value="F:glyceryl-ether monooxygenase activity"/>
    <property type="evidence" value="ECO:0007669"/>
    <property type="project" value="TreeGrafter"/>
</dbReference>
<feature type="transmembrane region" description="Helical" evidence="7">
    <location>
        <begin position="76"/>
        <end position="95"/>
    </location>
</feature>
<dbReference type="RefSeq" id="WP_160486418.1">
    <property type="nucleotide sequence ID" value="NZ_WUBR01000003.1"/>
</dbReference>
<dbReference type="GO" id="GO:0005506">
    <property type="term" value="F:iron ion binding"/>
    <property type="evidence" value="ECO:0007669"/>
    <property type="project" value="InterPro"/>
</dbReference>
<dbReference type="Pfam" id="PF04116">
    <property type="entry name" value="FA_hydroxylase"/>
    <property type="match status" value="1"/>
</dbReference>
<comment type="subcellular location">
    <subcellularLocation>
        <location evidence="1">Endomembrane system</location>
        <topology evidence="1">Multi-pass membrane protein</topology>
    </subcellularLocation>
</comment>
<dbReference type="GO" id="GO:0008610">
    <property type="term" value="P:lipid biosynthetic process"/>
    <property type="evidence" value="ECO:0007669"/>
    <property type="project" value="InterPro"/>
</dbReference>
<sequence>MPFDPVAYAIPVFVALIVAELMWSRKTGAGHAYEWRDTGTSLAIGLGSTIAAAATGGLTAAMLVWAHGLLPLSIGWAWWAWPLCFVLDDLAYYAFHRSAHRVRWFWASHVNHHSSQNYNLSTALRQSWTGFIALSFIFRLPLALAGFEPGMILACAGLNLVYQFWIHTETVKRMPRWFEAVMNTPSHHRVHHAVNARYLDRNFAGTFIIWDKLFGTFAPEDDEDRIRYGIVSQLGSFNLLHVVFHEWLGIVRDVWRAPWRHKLSYIWRAPGWSHDDSRETSEMIRARWEASRGKRHR</sequence>
<evidence type="ECO:0000256" key="4">
    <source>
        <dbReference type="ARBA" id="ARBA00023002"/>
    </source>
</evidence>
<evidence type="ECO:0000313" key="9">
    <source>
        <dbReference type="EMBL" id="MWV28752.1"/>
    </source>
</evidence>
<reference evidence="9 10" key="1">
    <citation type="submission" date="2019-12" db="EMBL/GenBank/DDBJ databases">
        <authorList>
            <person name="Lee S.D."/>
        </authorList>
    </citation>
    <scope>NUCLEOTIDE SEQUENCE [LARGE SCALE GENOMIC DNA]</scope>
    <source>
        <strain evidence="9 10">GH3-10</strain>
    </source>
</reference>
<organism evidence="9 10">
    <name type="scientific">Aurantiacibacter rhizosphaerae</name>
    <dbReference type="NCBI Taxonomy" id="2691582"/>
    <lineage>
        <taxon>Bacteria</taxon>
        <taxon>Pseudomonadati</taxon>
        <taxon>Pseudomonadota</taxon>
        <taxon>Alphaproteobacteria</taxon>
        <taxon>Sphingomonadales</taxon>
        <taxon>Erythrobacteraceae</taxon>
        <taxon>Aurantiacibacter</taxon>
    </lineage>
</organism>
<evidence type="ECO:0000259" key="8">
    <source>
        <dbReference type="Pfam" id="PF04116"/>
    </source>
</evidence>
<evidence type="ECO:0000256" key="6">
    <source>
        <dbReference type="ARBA" id="ARBA00023136"/>
    </source>
</evidence>
<feature type="transmembrane region" description="Helical" evidence="7">
    <location>
        <begin position="44"/>
        <end position="70"/>
    </location>
</feature>
<dbReference type="Proteomes" id="UP000461409">
    <property type="component" value="Unassembled WGS sequence"/>
</dbReference>